<feature type="compositionally biased region" description="Acidic residues" evidence="1">
    <location>
        <begin position="171"/>
        <end position="183"/>
    </location>
</feature>
<dbReference type="Gramene" id="GBG76115">
    <property type="protein sequence ID" value="GBG76115"/>
    <property type="gene ID" value="CBR_g21864"/>
</dbReference>
<evidence type="ECO:0000256" key="1">
    <source>
        <dbReference type="SAM" id="MobiDB-lite"/>
    </source>
</evidence>
<evidence type="ECO:0000313" key="3">
    <source>
        <dbReference type="Proteomes" id="UP000265515"/>
    </source>
</evidence>
<dbReference type="EMBL" id="BFEA01000238">
    <property type="protein sequence ID" value="GBG76115.1"/>
    <property type="molecule type" value="Genomic_DNA"/>
</dbReference>
<feature type="region of interest" description="Disordered" evidence="1">
    <location>
        <begin position="1"/>
        <end position="31"/>
    </location>
</feature>
<gene>
    <name evidence="2" type="ORF">CBR_g21864</name>
</gene>
<feature type="region of interest" description="Disordered" evidence="1">
    <location>
        <begin position="85"/>
        <end position="111"/>
    </location>
</feature>
<evidence type="ECO:0000313" key="2">
    <source>
        <dbReference type="EMBL" id="GBG76115.1"/>
    </source>
</evidence>
<sequence length="204" mass="22442">MRQPSILVSSDEEGKTRKPQEAKAESDPAIAKATNEGAVQLEDVIKMLAVIADNVNLDIVNDAGKGETSGTAKLSAVHNEAAIIEEKSEDSEDDGDKLKVNRAGGTGGGKNEVGIVEYMRQRLDHYMEMNERKLKSLCVKRNVKWERKDKGAWELTKQDTDEFTKLINGEDGMEADVESDWEHEETGAEHAGLEDEDSNEVPGN</sequence>
<feature type="compositionally biased region" description="Acidic residues" evidence="1">
    <location>
        <begin position="194"/>
        <end position="204"/>
    </location>
</feature>
<dbReference type="AlphaFoldDB" id="A0A388L1D3"/>
<comment type="caution">
    <text evidence="2">The sequence shown here is derived from an EMBL/GenBank/DDBJ whole genome shotgun (WGS) entry which is preliminary data.</text>
</comment>
<reference evidence="2 3" key="1">
    <citation type="journal article" date="2018" name="Cell">
        <title>The Chara Genome: Secondary Complexity and Implications for Plant Terrestrialization.</title>
        <authorList>
            <person name="Nishiyama T."/>
            <person name="Sakayama H."/>
            <person name="Vries J.D."/>
            <person name="Buschmann H."/>
            <person name="Saint-Marcoux D."/>
            <person name="Ullrich K.K."/>
            <person name="Haas F.B."/>
            <person name="Vanderstraeten L."/>
            <person name="Becker D."/>
            <person name="Lang D."/>
            <person name="Vosolsobe S."/>
            <person name="Rombauts S."/>
            <person name="Wilhelmsson P.K.I."/>
            <person name="Janitza P."/>
            <person name="Kern R."/>
            <person name="Heyl A."/>
            <person name="Rumpler F."/>
            <person name="Villalobos L.I.A.C."/>
            <person name="Clay J.M."/>
            <person name="Skokan R."/>
            <person name="Toyoda A."/>
            <person name="Suzuki Y."/>
            <person name="Kagoshima H."/>
            <person name="Schijlen E."/>
            <person name="Tajeshwar N."/>
            <person name="Catarino B."/>
            <person name="Hetherington A.J."/>
            <person name="Saltykova A."/>
            <person name="Bonnot C."/>
            <person name="Breuninger H."/>
            <person name="Symeonidi A."/>
            <person name="Radhakrishnan G.V."/>
            <person name="Van Nieuwerburgh F."/>
            <person name="Deforce D."/>
            <person name="Chang C."/>
            <person name="Karol K.G."/>
            <person name="Hedrich R."/>
            <person name="Ulvskov P."/>
            <person name="Glockner G."/>
            <person name="Delwiche C.F."/>
            <person name="Petrasek J."/>
            <person name="Van de Peer Y."/>
            <person name="Friml J."/>
            <person name="Beilby M."/>
            <person name="Dolan L."/>
            <person name="Kohara Y."/>
            <person name="Sugano S."/>
            <person name="Fujiyama A."/>
            <person name="Delaux P.-M."/>
            <person name="Quint M."/>
            <person name="TheiBen G."/>
            <person name="Hagemann M."/>
            <person name="Harholt J."/>
            <person name="Dunand C."/>
            <person name="Zachgo S."/>
            <person name="Langdale J."/>
            <person name="Maumus F."/>
            <person name="Straeten D.V.D."/>
            <person name="Gould S.B."/>
            <person name="Rensing S.A."/>
        </authorList>
    </citation>
    <scope>NUCLEOTIDE SEQUENCE [LARGE SCALE GENOMIC DNA]</scope>
    <source>
        <strain evidence="2 3">S276</strain>
    </source>
</reference>
<feature type="region of interest" description="Disordered" evidence="1">
    <location>
        <begin position="168"/>
        <end position="204"/>
    </location>
</feature>
<proteinExistence type="predicted"/>
<feature type="compositionally biased region" description="Basic and acidic residues" evidence="1">
    <location>
        <begin position="184"/>
        <end position="193"/>
    </location>
</feature>
<name>A0A388L1D3_CHABU</name>
<accession>A0A388L1D3</accession>
<protein>
    <submittedName>
        <fullName evidence="2">Uncharacterized protein</fullName>
    </submittedName>
</protein>
<organism evidence="2 3">
    <name type="scientific">Chara braunii</name>
    <name type="common">Braun's stonewort</name>
    <dbReference type="NCBI Taxonomy" id="69332"/>
    <lineage>
        <taxon>Eukaryota</taxon>
        <taxon>Viridiplantae</taxon>
        <taxon>Streptophyta</taxon>
        <taxon>Charophyceae</taxon>
        <taxon>Charales</taxon>
        <taxon>Characeae</taxon>
        <taxon>Chara</taxon>
    </lineage>
</organism>
<feature type="compositionally biased region" description="Basic and acidic residues" evidence="1">
    <location>
        <begin position="12"/>
        <end position="26"/>
    </location>
</feature>
<keyword evidence="3" id="KW-1185">Reference proteome</keyword>
<dbReference type="Proteomes" id="UP000265515">
    <property type="component" value="Unassembled WGS sequence"/>
</dbReference>